<dbReference type="Pfam" id="PF00637">
    <property type="entry name" value="Clathrin"/>
    <property type="match status" value="1"/>
</dbReference>
<dbReference type="PANTHER" id="PTHR10292:SF1">
    <property type="entry name" value="CLATHRIN HEAVY CHAIN"/>
    <property type="match status" value="1"/>
</dbReference>
<dbReference type="GO" id="GO:0006886">
    <property type="term" value="P:intracellular protein transport"/>
    <property type="evidence" value="ECO:0007669"/>
    <property type="project" value="InterPro"/>
</dbReference>
<dbReference type="InterPro" id="IPR012331">
    <property type="entry name" value="Clathrin_H-chain_linker"/>
</dbReference>
<dbReference type="STRING" id="131310.A0A0N5A016"/>
<dbReference type="Gene3D" id="2.130.10.110">
    <property type="entry name" value="Clathrin heavy-chain terminal domain"/>
    <property type="match status" value="1"/>
</dbReference>
<dbReference type="InterPro" id="IPR016025">
    <property type="entry name" value="Clathrin_H-chain_N"/>
</dbReference>
<evidence type="ECO:0000259" key="1">
    <source>
        <dbReference type="PROSITE" id="PS51082"/>
    </source>
</evidence>
<dbReference type="GO" id="GO:0005198">
    <property type="term" value="F:structural molecule activity"/>
    <property type="evidence" value="ECO:0007669"/>
    <property type="project" value="InterPro"/>
</dbReference>
<dbReference type="GO" id="GO:0030130">
    <property type="term" value="C:clathrin coat of trans-Golgi network vesicle"/>
    <property type="evidence" value="ECO:0007669"/>
    <property type="project" value="InterPro"/>
</dbReference>
<dbReference type="InterPro" id="IPR003124">
    <property type="entry name" value="WH2_dom"/>
</dbReference>
<reference evidence="3" key="1">
    <citation type="submission" date="2017-02" db="UniProtKB">
        <authorList>
            <consortium name="WormBaseParasite"/>
        </authorList>
    </citation>
    <scope>IDENTIFICATION</scope>
</reference>
<evidence type="ECO:0000313" key="2">
    <source>
        <dbReference type="Proteomes" id="UP000038045"/>
    </source>
</evidence>
<dbReference type="GO" id="GO:0032051">
    <property type="term" value="F:clathrin light chain binding"/>
    <property type="evidence" value="ECO:0007669"/>
    <property type="project" value="TreeGrafter"/>
</dbReference>
<dbReference type="GO" id="GO:0030132">
    <property type="term" value="C:clathrin coat of coated pit"/>
    <property type="evidence" value="ECO:0007669"/>
    <property type="project" value="InterPro"/>
</dbReference>
<proteinExistence type="predicted"/>
<evidence type="ECO:0000313" key="3">
    <source>
        <dbReference type="WBParaSite" id="PTRK_0001463400.1"/>
    </source>
</evidence>
<organism evidence="2 3">
    <name type="scientific">Parastrongyloides trichosuri</name>
    <name type="common">Possum-specific nematode worm</name>
    <dbReference type="NCBI Taxonomy" id="131310"/>
    <lineage>
        <taxon>Eukaryota</taxon>
        <taxon>Metazoa</taxon>
        <taxon>Ecdysozoa</taxon>
        <taxon>Nematoda</taxon>
        <taxon>Chromadorea</taxon>
        <taxon>Rhabditida</taxon>
        <taxon>Tylenchina</taxon>
        <taxon>Panagrolaimomorpha</taxon>
        <taxon>Strongyloidoidea</taxon>
        <taxon>Strongyloididae</taxon>
        <taxon>Parastrongyloides</taxon>
    </lineage>
</organism>
<dbReference type="GO" id="GO:0071439">
    <property type="term" value="C:clathrin complex"/>
    <property type="evidence" value="ECO:0007669"/>
    <property type="project" value="TreeGrafter"/>
</dbReference>
<keyword evidence="2" id="KW-1185">Reference proteome</keyword>
<dbReference type="SUPFAM" id="SSF50989">
    <property type="entry name" value="Clathrin heavy-chain terminal domain"/>
    <property type="match status" value="1"/>
</dbReference>
<dbReference type="SUPFAM" id="SSF48371">
    <property type="entry name" value="ARM repeat"/>
    <property type="match status" value="2"/>
</dbReference>
<protein>
    <submittedName>
        <fullName evidence="3">WH2 domain-containing protein</fullName>
    </submittedName>
</protein>
<dbReference type="Gene3D" id="1.25.40.30">
    <property type="match status" value="1"/>
</dbReference>
<dbReference type="GO" id="GO:0006898">
    <property type="term" value="P:receptor-mediated endocytosis"/>
    <property type="evidence" value="ECO:0007669"/>
    <property type="project" value="TreeGrafter"/>
</dbReference>
<dbReference type="WBParaSite" id="PTRK_0001463400.1">
    <property type="protein sequence ID" value="PTRK_0001463400.1"/>
    <property type="gene ID" value="PTRK_0001463400"/>
</dbReference>
<feature type="domain" description="WH2" evidence="1">
    <location>
        <begin position="884"/>
        <end position="901"/>
    </location>
</feature>
<accession>A0A0N5A016</accession>
<dbReference type="InterPro" id="IPR016024">
    <property type="entry name" value="ARM-type_fold"/>
</dbReference>
<dbReference type="AlphaFoldDB" id="A0A0N5A016"/>
<dbReference type="PANTHER" id="PTHR10292">
    <property type="entry name" value="CLATHRIN HEAVY CHAIN RELATED"/>
    <property type="match status" value="1"/>
</dbReference>
<sequence>MIKASTILNLTNYGVKPSDMCWYALSINSNNVVMCFVKGDDGSKKIILINLDTKSYVVYPSTVDSIKMNYYDDILALKNKSLIQVVKLKNSEKIITFNMPFDIEYWSWMDEKTLGFICSDKIYYFDIYKDIRPVLTINRKDELNGYNIIDHQYDKISNFYYIIGLKKDVNKVYGKIVLRDQTLVRHFDGVAGCFFKYRQTGCVNFDKFFAYIDKNSTRCCIKIIQLTSSLKENIIKETCEINVNFSLAVLKSSDIPKALYFCEILGTFYIVTREAKIFAYNFDLKKEIGRKELKNKIVVTSSFDRKNNSIILFVNDGNLYNFGLEGVLPITVSPKDVDYNTISNIFRNSINLNLPNNYECIEVKFERFIKMENFMEAARLAGNDRNDKLRTQDTMTKLLNHKSIDQVSECFETYIKCIMNRTTLNALETHVWIRYLIETENKHLIEDCIKKVKIDFSYEIGNELLPYYPDLAVKIFANIGYYVTALEYFLYIDDEDGVRGFMSTYNLTPNFINIFGSLLHSNPDTALKFAFVMIDQYPESYKLQLLDTLTDNFLRCNAYDQAIQCLLGSLKNDSEKEYDLQNKLIILCLKYHHIIAENIFKSRKYTFYDKQKIVQICEKMGLFHLALWNVETTYEICRFLKLIETNDDELFQYLSYIPSDSLISCIKELGSDRDCYLLANKIVNYYYELSGDERFLKLINGSREIETTCTSEMNLMDSNMRYEEIYSYNNNNNYNEKNFISRNDTNKQTNEESNLLQSVINNENVFSNDKLKIKEPSSTDIQNNIKQQKENILYDKSIIDDKKILLYEELNIDKPSFEESKEVSNLLQKTSENITNNTMSYDELKTEKLSNIEINNDTSEVQVNVMNNDNLKNKSLSPVVDKPRIDDLLSEIQKGVKLKKVSEEEINSKKVDDKSVLSVLKTNLEKRRRRLSTGGSSTEDEEW</sequence>
<name>A0A0N5A016_PARTI</name>
<dbReference type="Proteomes" id="UP000038045">
    <property type="component" value="Unplaced"/>
</dbReference>
<dbReference type="GO" id="GO:0003779">
    <property type="term" value="F:actin binding"/>
    <property type="evidence" value="ECO:0007669"/>
    <property type="project" value="InterPro"/>
</dbReference>
<dbReference type="InterPro" id="IPR055358">
    <property type="entry name" value="CHCR"/>
</dbReference>
<dbReference type="PROSITE" id="PS51082">
    <property type="entry name" value="WH2"/>
    <property type="match status" value="1"/>
</dbReference>